<name>A0ABX0R9R3_9GAMM</name>
<dbReference type="RefSeq" id="WP_167014544.1">
    <property type="nucleotide sequence ID" value="NZ_VWXF01000004.1"/>
</dbReference>
<feature type="modified residue" description="4-aspartylphosphate" evidence="2">
    <location>
        <position position="56"/>
    </location>
</feature>
<dbReference type="EMBL" id="VWXF01000004">
    <property type="protein sequence ID" value="NIF22117.1"/>
    <property type="molecule type" value="Genomic_DNA"/>
</dbReference>
<evidence type="ECO:0000259" key="3">
    <source>
        <dbReference type="PROSITE" id="PS50110"/>
    </source>
</evidence>
<protein>
    <submittedName>
        <fullName evidence="4">Response regulator</fullName>
    </submittedName>
</protein>
<evidence type="ECO:0000313" key="5">
    <source>
        <dbReference type="Proteomes" id="UP001515683"/>
    </source>
</evidence>
<dbReference type="PANTHER" id="PTHR44591">
    <property type="entry name" value="STRESS RESPONSE REGULATOR PROTEIN 1"/>
    <property type="match status" value="1"/>
</dbReference>
<dbReference type="SMART" id="SM00448">
    <property type="entry name" value="REC"/>
    <property type="match status" value="1"/>
</dbReference>
<sequence>MQQVARIVIVDDDRAVRHGLSNLLAAEGYQPQLYDCGEALLADSAVLQDTALMLLDISLSGISGFELYRTLAEGDIPPPPVIFLSGHGGENMLWYAQHLGAITWLPKPIDVELLLSHIRQCIEAGEA</sequence>
<dbReference type="Pfam" id="PF00072">
    <property type="entry name" value="Response_reg"/>
    <property type="match status" value="1"/>
</dbReference>
<evidence type="ECO:0000256" key="2">
    <source>
        <dbReference type="PROSITE-ProRule" id="PRU00169"/>
    </source>
</evidence>
<keyword evidence="1 2" id="KW-0597">Phosphoprotein</keyword>
<feature type="domain" description="Response regulatory" evidence="3">
    <location>
        <begin position="6"/>
        <end position="122"/>
    </location>
</feature>
<dbReference type="PROSITE" id="PS50110">
    <property type="entry name" value="RESPONSE_REGULATORY"/>
    <property type="match status" value="1"/>
</dbReference>
<dbReference type="InterPro" id="IPR050595">
    <property type="entry name" value="Bact_response_regulator"/>
</dbReference>
<evidence type="ECO:0000256" key="1">
    <source>
        <dbReference type="ARBA" id="ARBA00022553"/>
    </source>
</evidence>
<gene>
    <name evidence="4" type="ORF">F3J40_10965</name>
</gene>
<dbReference type="Proteomes" id="UP001515683">
    <property type="component" value="Unassembled WGS sequence"/>
</dbReference>
<organism evidence="4 5">
    <name type="scientific">Candidatus Pantoea multigeneris</name>
    <dbReference type="NCBI Taxonomy" id="2608357"/>
    <lineage>
        <taxon>Bacteria</taxon>
        <taxon>Pseudomonadati</taxon>
        <taxon>Pseudomonadota</taxon>
        <taxon>Gammaproteobacteria</taxon>
        <taxon>Enterobacterales</taxon>
        <taxon>Erwiniaceae</taxon>
        <taxon>Pantoea</taxon>
    </lineage>
</organism>
<comment type="caution">
    <text evidence="4">The sequence shown here is derived from an EMBL/GenBank/DDBJ whole genome shotgun (WGS) entry which is preliminary data.</text>
</comment>
<dbReference type="Gene3D" id="3.40.50.2300">
    <property type="match status" value="1"/>
</dbReference>
<proteinExistence type="predicted"/>
<dbReference type="InterPro" id="IPR001789">
    <property type="entry name" value="Sig_transdc_resp-reg_receiver"/>
</dbReference>
<evidence type="ECO:0000313" key="4">
    <source>
        <dbReference type="EMBL" id="NIF22117.1"/>
    </source>
</evidence>
<dbReference type="SUPFAM" id="SSF52172">
    <property type="entry name" value="CheY-like"/>
    <property type="match status" value="1"/>
</dbReference>
<accession>A0ABX0R9R3</accession>
<dbReference type="InterPro" id="IPR011006">
    <property type="entry name" value="CheY-like_superfamily"/>
</dbReference>
<reference evidence="4 5" key="1">
    <citation type="journal article" date="2019" name="bioRxiv">
        <title>Bacteria contribute to plant secondary compound degradation in a generalist herbivore system.</title>
        <authorList>
            <person name="Francoeur C.B."/>
            <person name="Khadempour L."/>
            <person name="Moreira-Soto R.D."/>
            <person name="Gotting K."/>
            <person name="Book A.J."/>
            <person name="Pinto-Tomas A.A."/>
            <person name="Keefover-Ring K."/>
            <person name="Currie C.R."/>
        </authorList>
    </citation>
    <scope>NUCLEOTIDE SEQUENCE [LARGE SCALE GENOMIC DNA]</scope>
    <source>
        <strain evidence="4">Acro-835</strain>
    </source>
</reference>
<dbReference type="PANTHER" id="PTHR44591:SF3">
    <property type="entry name" value="RESPONSE REGULATORY DOMAIN-CONTAINING PROTEIN"/>
    <property type="match status" value="1"/>
</dbReference>
<keyword evidence="5" id="KW-1185">Reference proteome</keyword>